<gene>
    <name evidence="1" type="ORF">mv_L143</name>
</gene>
<name>H2ED75_9VIRU</name>
<dbReference type="EMBL" id="JN885995">
    <property type="protein sequence ID" value="AEX62348.1"/>
    <property type="molecule type" value="Genomic_DNA"/>
</dbReference>
<sequence>MEKIYTKTNIIMEYIYKISQGFIIL</sequence>
<accession>H2ED75</accession>
<reference evidence="1" key="1">
    <citation type="submission" date="2011-10" db="EMBL/GenBank/DDBJ databases">
        <title>Provirophages and transpovirons: unique mobilome of giant viruses.</title>
        <authorList>
            <person name="Desnues C."/>
            <person name="LaScola B."/>
            <person name="Yutin N."/>
            <person name="Fournous G."/>
            <person name="Koonin E."/>
            <person name="Raoult D."/>
        </authorList>
    </citation>
    <scope>NUCLEOTIDE SEQUENCE</scope>
    <source>
        <strain evidence="1">Mv13-mv</strain>
    </source>
</reference>
<proteinExistence type="predicted"/>
<organism evidence="1">
    <name type="scientific">Moumouvirus sp. 'Monve'</name>
    <dbReference type="NCBI Taxonomy" id="1128131"/>
    <lineage>
        <taxon>Viruses</taxon>
        <taxon>Varidnaviria</taxon>
        <taxon>Bamfordvirae</taxon>
        <taxon>Nucleocytoviricota</taxon>
        <taxon>Megaviricetes</taxon>
        <taxon>Imitervirales</taxon>
        <taxon>Mimiviridae</taxon>
        <taxon>Megamimivirinae</taxon>
        <taxon>Moumouvirus</taxon>
    </lineage>
</organism>
<protein>
    <submittedName>
        <fullName evidence="1">Uncharacterized protein</fullName>
    </submittedName>
</protein>
<evidence type="ECO:0000313" key="1">
    <source>
        <dbReference type="EMBL" id="AEX62348.1"/>
    </source>
</evidence>